<protein>
    <recommendedName>
        <fullName evidence="3">YwqJ-like deaminase</fullName>
    </recommendedName>
</protein>
<comment type="caution">
    <text evidence="1">The sequence shown here is derived from an EMBL/GenBank/DDBJ whole genome shotgun (WGS) entry which is preliminary data.</text>
</comment>
<evidence type="ECO:0008006" key="3">
    <source>
        <dbReference type="Google" id="ProtNLM"/>
    </source>
</evidence>
<gene>
    <name evidence="1" type="ORF">Pa4123_53270</name>
</gene>
<evidence type="ECO:0000313" key="2">
    <source>
        <dbReference type="Proteomes" id="UP001144280"/>
    </source>
</evidence>
<organism evidence="1 2">
    <name type="scientific">Phytohabitans aurantiacus</name>
    <dbReference type="NCBI Taxonomy" id="3016789"/>
    <lineage>
        <taxon>Bacteria</taxon>
        <taxon>Bacillati</taxon>
        <taxon>Actinomycetota</taxon>
        <taxon>Actinomycetes</taxon>
        <taxon>Micromonosporales</taxon>
        <taxon>Micromonosporaceae</taxon>
    </lineage>
</organism>
<reference evidence="1" key="1">
    <citation type="submission" date="2022-12" db="EMBL/GenBank/DDBJ databases">
        <title>New Phytohabitans aurantiacus sp. RD004123 nov., an actinomycete isolated from soil.</title>
        <authorList>
            <person name="Triningsih D.W."/>
            <person name="Harunari E."/>
            <person name="Igarashi Y."/>
        </authorList>
    </citation>
    <scope>NUCLEOTIDE SEQUENCE</scope>
    <source>
        <strain evidence="1">RD004123</strain>
    </source>
</reference>
<dbReference type="RefSeq" id="WP_281900135.1">
    <property type="nucleotide sequence ID" value="NZ_BSDI01000030.1"/>
</dbReference>
<keyword evidence="2" id="KW-1185">Reference proteome</keyword>
<dbReference type="InterPro" id="IPR025968">
    <property type="entry name" value="YwqJ_deaminase"/>
</dbReference>
<accession>A0ABQ5R389</accession>
<dbReference type="Proteomes" id="UP001144280">
    <property type="component" value="Unassembled WGS sequence"/>
</dbReference>
<sequence length="241" mass="26615">MVDRWEAELIAAPWVNQDVSVGVARDYEVHDFDLGYVFSRVLPMGMAEDVGSGRIVIDKVNGELTYWPSSPIPEVVDQYRAFRADMPAAPLSWDPVARARHDRVRAAFPVDVTHLGLRRGRMRMAQSMKGEGTPNLHPLVREFLDDLPVRYRERGNDRCAEVAALSDALHAEDARRALSGEPPITLDDARTGLLSGADLVTYRVREPGDPTAGQPTSPCVSCQAMLLHFGFALQPPSEDAP</sequence>
<name>A0ABQ5R389_9ACTN</name>
<dbReference type="EMBL" id="BSDI01000030">
    <property type="protein sequence ID" value="GLI00051.1"/>
    <property type="molecule type" value="Genomic_DNA"/>
</dbReference>
<dbReference type="Pfam" id="PF14431">
    <property type="entry name" value="YwqJ-deaminase"/>
    <property type="match status" value="1"/>
</dbReference>
<evidence type="ECO:0000313" key="1">
    <source>
        <dbReference type="EMBL" id="GLI00051.1"/>
    </source>
</evidence>
<proteinExistence type="predicted"/>